<protein>
    <submittedName>
        <fullName evidence="1">Uncharacterized protein</fullName>
    </submittedName>
</protein>
<accession>A0AAE1AIK8</accession>
<comment type="caution">
    <text evidence="1">The sequence shown here is derived from an EMBL/GenBank/DDBJ whole genome shotgun (WGS) entry which is preliminary data.</text>
</comment>
<keyword evidence="2" id="KW-1185">Reference proteome</keyword>
<dbReference type="EMBL" id="JAWDGP010001825">
    <property type="protein sequence ID" value="KAK3787911.1"/>
    <property type="molecule type" value="Genomic_DNA"/>
</dbReference>
<name>A0AAE1AIK8_9GAST</name>
<reference evidence="1" key="1">
    <citation type="journal article" date="2023" name="G3 (Bethesda)">
        <title>A reference genome for the long-term kleptoplast-retaining sea slug Elysia crispata morphotype clarki.</title>
        <authorList>
            <person name="Eastman K.E."/>
            <person name="Pendleton A.L."/>
            <person name="Shaikh M.A."/>
            <person name="Suttiyut T."/>
            <person name="Ogas R."/>
            <person name="Tomko P."/>
            <person name="Gavelis G."/>
            <person name="Widhalm J.R."/>
            <person name="Wisecaver J.H."/>
        </authorList>
    </citation>
    <scope>NUCLEOTIDE SEQUENCE</scope>
    <source>
        <strain evidence="1">ECLA1</strain>
    </source>
</reference>
<evidence type="ECO:0000313" key="2">
    <source>
        <dbReference type="Proteomes" id="UP001283361"/>
    </source>
</evidence>
<sequence length="73" mass="8383">MISSTWSEQLKPGSVSTINVLAQMSIPWLSLQEIVTPLARGNAGIHLREAKILRRYGRRQIKRKQPVEWTIKD</sequence>
<proteinExistence type="predicted"/>
<organism evidence="1 2">
    <name type="scientific">Elysia crispata</name>
    <name type="common">lettuce slug</name>
    <dbReference type="NCBI Taxonomy" id="231223"/>
    <lineage>
        <taxon>Eukaryota</taxon>
        <taxon>Metazoa</taxon>
        <taxon>Spiralia</taxon>
        <taxon>Lophotrochozoa</taxon>
        <taxon>Mollusca</taxon>
        <taxon>Gastropoda</taxon>
        <taxon>Heterobranchia</taxon>
        <taxon>Euthyneura</taxon>
        <taxon>Panpulmonata</taxon>
        <taxon>Sacoglossa</taxon>
        <taxon>Placobranchoidea</taxon>
        <taxon>Plakobranchidae</taxon>
        <taxon>Elysia</taxon>
    </lineage>
</organism>
<dbReference type="Proteomes" id="UP001283361">
    <property type="component" value="Unassembled WGS sequence"/>
</dbReference>
<dbReference type="AlphaFoldDB" id="A0AAE1AIK8"/>
<gene>
    <name evidence="1" type="ORF">RRG08_008045</name>
</gene>
<evidence type="ECO:0000313" key="1">
    <source>
        <dbReference type="EMBL" id="KAK3787911.1"/>
    </source>
</evidence>